<dbReference type="AlphaFoldDB" id="E8TH56"/>
<dbReference type="Gene3D" id="1.10.357.10">
    <property type="entry name" value="Tetracycline Repressor, domain 2"/>
    <property type="match status" value="1"/>
</dbReference>
<dbReference type="EMBL" id="CP002447">
    <property type="protein sequence ID" value="ADV12381.1"/>
    <property type="molecule type" value="Genomic_DNA"/>
</dbReference>
<dbReference type="GO" id="GO:0000976">
    <property type="term" value="F:transcription cis-regulatory region binding"/>
    <property type="evidence" value="ECO:0007669"/>
    <property type="project" value="TreeGrafter"/>
</dbReference>
<organism evidence="4 5">
    <name type="scientific">Mesorhizobium ciceri biovar biserrulae (strain HAMBI 2942 / LMG 23838 / WSM1271)</name>
    <dbReference type="NCBI Taxonomy" id="765698"/>
    <lineage>
        <taxon>Bacteria</taxon>
        <taxon>Pseudomonadati</taxon>
        <taxon>Pseudomonadota</taxon>
        <taxon>Alphaproteobacteria</taxon>
        <taxon>Hyphomicrobiales</taxon>
        <taxon>Phyllobacteriaceae</taxon>
        <taxon>Mesorhizobium</taxon>
    </lineage>
</organism>
<dbReference type="PATRIC" id="fig|765698.3.peg.3754"/>
<reference evidence="5" key="1">
    <citation type="submission" date="2011-01" db="EMBL/GenBank/DDBJ databases">
        <title>Complete sequence of chromosome of Mesorhizobium ciceri bv. biserrulae WSM1271.</title>
        <authorList>
            <person name="Lucas S."/>
            <person name="Copeland A."/>
            <person name="Lapidus A."/>
            <person name="Cheng J.-F."/>
            <person name="Goodwin L."/>
            <person name="Pitluck S."/>
            <person name="Teshima H."/>
            <person name="Detter J.C."/>
            <person name="Han C."/>
            <person name="Tapia R."/>
            <person name="Land M."/>
            <person name="Hauser L."/>
            <person name="Kyrpides N."/>
            <person name="Ivanova N."/>
            <person name="Nandasena K."/>
            <person name="Reeve W.G."/>
            <person name="Howieson J.G."/>
            <person name="O'Hara G."/>
            <person name="Tiwari R.P."/>
            <person name="Woyke T."/>
        </authorList>
    </citation>
    <scope>NUCLEOTIDE SEQUENCE [LARGE SCALE GENOMIC DNA]</scope>
    <source>
        <strain evidence="5">HAMBI 2942 / LMG 23838 / WSM1271</strain>
    </source>
</reference>
<dbReference type="GO" id="GO:0003700">
    <property type="term" value="F:DNA-binding transcription factor activity"/>
    <property type="evidence" value="ECO:0007669"/>
    <property type="project" value="TreeGrafter"/>
</dbReference>
<dbReference type="InterPro" id="IPR001647">
    <property type="entry name" value="HTH_TetR"/>
</dbReference>
<accession>E8TH56</accession>
<dbReference type="Proteomes" id="UP000007471">
    <property type="component" value="Chromosome"/>
</dbReference>
<dbReference type="InterPro" id="IPR039536">
    <property type="entry name" value="TetR_C_Proteobacteria"/>
</dbReference>
<dbReference type="HOGENOM" id="CLU_069356_27_0_5"/>
<dbReference type="PRINTS" id="PR00455">
    <property type="entry name" value="HTHTETR"/>
</dbReference>
<feature type="DNA-binding region" description="H-T-H motif" evidence="2">
    <location>
        <begin position="57"/>
        <end position="76"/>
    </location>
</feature>
<dbReference type="InterPro" id="IPR050109">
    <property type="entry name" value="HTH-type_TetR-like_transc_reg"/>
</dbReference>
<dbReference type="OrthoDB" id="7914379at2"/>
<evidence type="ECO:0000256" key="1">
    <source>
        <dbReference type="ARBA" id="ARBA00023125"/>
    </source>
</evidence>
<dbReference type="PANTHER" id="PTHR30055:SF146">
    <property type="entry name" value="HTH-TYPE TRANSCRIPTIONAL DUAL REGULATOR CECR"/>
    <property type="match status" value="1"/>
</dbReference>
<protein>
    <submittedName>
        <fullName evidence="4">Regulatory protein TetR</fullName>
    </submittedName>
</protein>
<sequence>MPNRNVRYGLSGMPTFREKSVLHIVPDIDTSEALTERQKAVLDAALRLLVEEGDQLTMTAVARRASCSKETLYKWFGDRDGLLTATVQWQASKVRVAPVDRKGLDLASLTASLERFASDWLKVISSDTSIALNRVAVSHAGSGKDNLGAVVLENGRFALAKRLKPVLEAGRRTGLLDFADAETAFRTFFGLVARDVQIRLLLGDRLELTEAAIGGDAARATQQFLALHGATTGRKALEPDDFRSSRPEI</sequence>
<proteinExistence type="predicted"/>
<evidence type="ECO:0000259" key="3">
    <source>
        <dbReference type="PROSITE" id="PS50977"/>
    </source>
</evidence>
<name>E8TH56_MESCW</name>
<dbReference type="Pfam" id="PF14246">
    <property type="entry name" value="TetR_C_7"/>
    <property type="match status" value="1"/>
</dbReference>
<gene>
    <name evidence="4" type="ordered locus">Mesci_3258</name>
</gene>
<evidence type="ECO:0000256" key="2">
    <source>
        <dbReference type="PROSITE-ProRule" id="PRU00335"/>
    </source>
</evidence>
<dbReference type="KEGG" id="mci:Mesci_3258"/>
<dbReference type="Gene3D" id="1.10.10.60">
    <property type="entry name" value="Homeodomain-like"/>
    <property type="match status" value="1"/>
</dbReference>
<dbReference type="InterPro" id="IPR009057">
    <property type="entry name" value="Homeodomain-like_sf"/>
</dbReference>
<dbReference type="SUPFAM" id="SSF46689">
    <property type="entry name" value="Homeodomain-like"/>
    <property type="match status" value="1"/>
</dbReference>
<evidence type="ECO:0000313" key="4">
    <source>
        <dbReference type="EMBL" id="ADV12381.1"/>
    </source>
</evidence>
<dbReference type="eggNOG" id="COG1309">
    <property type="taxonomic scope" value="Bacteria"/>
</dbReference>
<keyword evidence="1 2" id="KW-0238">DNA-binding</keyword>
<feature type="domain" description="HTH tetR-type" evidence="3">
    <location>
        <begin position="35"/>
        <end position="94"/>
    </location>
</feature>
<dbReference type="PANTHER" id="PTHR30055">
    <property type="entry name" value="HTH-TYPE TRANSCRIPTIONAL REGULATOR RUTR"/>
    <property type="match status" value="1"/>
</dbReference>
<dbReference type="PROSITE" id="PS50977">
    <property type="entry name" value="HTH_TETR_2"/>
    <property type="match status" value="1"/>
</dbReference>
<dbReference type="Pfam" id="PF00440">
    <property type="entry name" value="TetR_N"/>
    <property type="match status" value="1"/>
</dbReference>
<evidence type="ECO:0000313" key="5">
    <source>
        <dbReference type="Proteomes" id="UP000007471"/>
    </source>
</evidence>
<dbReference type="STRING" id="765698.Mesci_3258"/>